<keyword evidence="3" id="KW-1185">Reference proteome</keyword>
<dbReference type="RefSeq" id="WP_117360347.1">
    <property type="nucleotide sequence ID" value="NZ_QURH01000867.1"/>
</dbReference>
<feature type="non-terminal residue" evidence="2">
    <location>
        <position position="334"/>
    </location>
</feature>
<sequence length="334" mass="35503">MTREEADAALARLRDERDRVSASLLDLDAHPGRRMLEGAALTGASAELQARVAAGTALLWYLFDRYRAVLSAAEELRARSPRPKAPELAELTRLLAGPAIELPAPPVPLERRGLLGGPGPERLTLHDAVARMTRLFDGIARDVATVDAAWSALLPALEEAEALHREAAALAASLESSTAEVEELGRQVARAGEAVRSDPLSLAGYGGGPDTSALTALIGRLGETLARLREAERLREGCATRFAAAESLVAEVRRAHEEALRAHAEAEEKIASTGLSAPPDASGAFADRLAALRGLTATGRWDELAERLTELERAAADARDRAARHRDLAAGLLE</sequence>
<proteinExistence type="predicted"/>
<dbReference type="OrthoDB" id="3375894at2"/>
<name>A0A372JDP7_9ACTN</name>
<organism evidence="2 3">
    <name type="scientific">Actinomadura logoneensis</name>
    <dbReference type="NCBI Taxonomy" id="2293572"/>
    <lineage>
        <taxon>Bacteria</taxon>
        <taxon>Bacillati</taxon>
        <taxon>Actinomycetota</taxon>
        <taxon>Actinomycetes</taxon>
        <taxon>Streptosporangiales</taxon>
        <taxon>Thermomonosporaceae</taxon>
        <taxon>Actinomadura</taxon>
    </lineage>
</organism>
<protein>
    <submittedName>
        <fullName evidence="2">Uncharacterized protein</fullName>
    </submittedName>
</protein>
<dbReference type="EMBL" id="QURH01000867">
    <property type="protein sequence ID" value="RFU38131.1"/>
    <property type="molecule type" value="Genomic_DNA"/>
</dbReference>
<keyword evidence="1" id="KW-0175">Coiled coil</keyword>
<evidence type="ECO:0000313" key="2">
    <source>
        <dbReference type="EMBL" id="RFU38131.1"/>
    </source>
</evidence>
<evidence type="ECO:0000256" key="1">
    <source>
        <dbReference type="SAM" id="Coils"/>
    </source>
</evidence>
<dbReference type="AlphaFoldDB" id="A0A372JDP7"/>
<accession>A0A372JDP7</accession>
<comment type="caution">
    <text evidence="2">The sequence shown here is derived from an EMBL/GenBank/DDBJ whole genome shotgun (WGS) entry which is preliminary data.</text>
</comment>
<dbReference type="Proteomes" id="UP000261811">
    <property type="component" value="Unassembled WGS sequence"/>
</dbReference>
<reference evidence="2 3" key="1">
    <citation type="submission" date="2018-08" db="EMBL/GenBank/DDBJ databases">
        <title>Actinomadura jelena sp. nov., a novel Actinomycete isolated from soil in Chad.</title>
        <authorList>
            <person name="Shi L."/>
        </authorList>
    </citation>
    <scope>NUCLEOTIDE SEQUENCE [LARGE SCALE GENOMIC DNA]</scope>
    <source>
        <strain evidence="2 3">NEAU-G17</strain>
    </source>
</reference>
<gene>
    <name evidence="2" type="ORF">DZF91_29310</name>
</gene>
<feature type="coiled-coil region" evidence="1">
    <location>
        <begin position="301"/>
        <end position="328"/>
    </location>
</feature>
<evidence type="ECO:0000313" key="3">
    <source>
        <dbReference type="Proteomes" id="UP000261811"/>
    </source>
</evidence>